<evidence type="ECO:0000313" key="2">
    <source>
        <dbReference type="Proteomes" id="UP000004994"/>
    </source>
</evidence>
<dbReference type="Gramene" id="Solyc01g065640.2.1">
    <property type="protein sequence ID" value="Solyc01g065640.2.1.1"/>
    <property type="gene ID" value="Solyc01g065640.2"/>
</dbReference>
<evidence type="ECO:0000313" key="1">
    <source>
        <dbReference type="EnsemblPlants" id="Solyc01g065640.2.1.1"/>
    </source>
</evidence>
<dbReference type="Proteomes" id="UP000004994">
    <property type="component" value="Chromosome 1"/>
</dbReference>
<dbReference type="EnsemblPlants" id="Solyc01g065640.2.1">
    <property type="protein sequence ID" value="Solyc01g065640.2.1.1"/>
    <property type="gene ID" value="Solyc01g065640.2"/>
</dbReference>
<reference evidence="1" key="2">
    <citation type="submission" date="2019-01" db="UniProtKB">
        <authorList>
            <consortium name="EnsemblPlants"/>
        </authorList>
    </citation>
    <scope>IDENTIFICATION</scope>
    <source>
        <strain evidence="1">cv. Heinz 1706</strain>
    </source>
</reference>
<dbReference type="AlphaFoldDB" id="A0A3Q7EEV6"/>
<dbReference type="InParanoid" id="A0A3Q7EEV6"/>
<name>A0A3Q7EEV6_SOLLC</name>
<keyword evidence="2" id="KW-1185">Reference proteome</keyword>
<reference evidence="1" key="1">
    <citation type="journal article" date="2012" name="Nature">
        <title>The tomato genome sequence provides insights into fleshy fruit evolution.</title>
        <authorList>
            <consortium name="Tomato Genome Consortium"/>
        </authorList>
    </citation>
    <scope>NUCLEOTIDE SEQUENCE [LARGE SCALE GENOMIC DNA]</scope>
    <source>
        <strain evidence="1">cv. Heinz 1706</strain>
    </source>
</reference>
<sequence>MFYGYKVSNAPRIFVFLILDCRSYFF</sequence>
<protein>
    <submittedName>
        <fullName evidence="1">Uncharacterized protein</fullName>
    </submittedName>
</protein>
<organism evidence="1">
    <name type="scientific">Solanum lycopersicum</name>
    <name type="common">Tomato</name>
    <name type="synonym">Lycopersicon esculentum</name>
    <dbReference type="NCBI Taxonomy" id="4081"/>
    <lineage>
        <taxon>Eukaryota</taxon>
        <taxon>Viridiplantae</taxon>
        <taxon>Streptophyta</taxon>
        <taxon>Embryophyta</taxon>
        <taxon>Tracheophyta</taxon>
        <taxon>Spermatophyta</taxon>
        <taxon>Magnoliopsida</taxon>
        <taxon>eudicotyledons</taxon>
        <taxon>Gunneridae</taxon>
        <taxon>Pentapetalae</taxon>
        <taxon>asterids</taxon>
        <taxon>lamiids</taxon>
        <taxon>Solanales</taxon>
        <taxon>Solanaceae</taxon>
        <taxon>Solanoideae</taxon>
        <taxon>Solaneae</taxon>
        <taxon>Solanum</taxon>
        <taxon>Solanum subgen. Lycopersicon</taxon>
    </lineage>
</organism>
<accession>A0A3Q7EEV6</accession>
<proteinExistence type="predicted"/>